<dbReference type="Pfam" id="PF17785">
    <property type="entry name" value="PUA_3"/>
    <property type="match status" value="1"/>
</dbReference>
<keyword evidence="5" id="KW-0808">Transferase</keyword>
<dbReference type="InterPro" id="IPR002478">
    <property type="entry name" value="PUA"/>
</dbReference>
<evidence type="ECO:0000256" key="1">
    <source>
        <dbReference type="ARBA" id="ARBA00004496"/>
    </source>
</evidence>
<evidence type="ECO:0000256" key="8">
    <source>
        <dbReference type="ARBA" id="ARBA00038091"/>
    </source>
</evidence>
<keyword evidence="3" id="KW-0698">rRNA processing</keyword>
<evidence type="ECO:0000256" key="6">
    <source>
        <dbReference type="ARBA" id="ARBA00022691"/>
    </source>
</evidence>
<dbReference type="InterPro" id="IPR036974">
    <property type="entry name" value="PUA_sf"/>
</dbReference>
<dbReference type="PROSITE" id="PS50890">
    <property type="entry name" value="PUA"/>
    <property type="match status" value="1"/>
</dbReference>
<comment type="subcellular location">
    <subcellularLocation>
        <location evidence="1">Cytoplasm</location>
    </subcellularLocation>
</comment>
<dbReference type="PANTHER" id="PTHR42873">
    <property type="entry name" value="RIBOSOMAL RNA LARGE SUBUNIT METHYLTRANSFERASE"/>
    <property type="match status" value="1"/>
</dbReference>
<dbReference type="PANTHER" id="PTHR42873:SF1">
    <property type="entry name" value="S-ADENOSYLMETHIONINE-DEPENDENT METHYLTRANSFERASE DOMAIN-CONTAINING PROTEIN"/>
    <property type="match status" value="1"/>
</dbReference>
<evidence type="ECO:0000313" key="11">
    <source>
        <dbReference type="Proteomes" id="UP000676776"/>
    </source>
</evidence>
<dbReference type="Proteomes" id="UP000676776">
    <property type="component" value="Unassembled WGS sequence"/>
</dbReference>
<dbReference type="InterPro" id="IPR019614">
    <property type="entry name" value="SAM-dep_methyl-trfase"/>
</dbReference>
<keyword evidence="2" id="KW-0963">Cytoplasm</keyword>
<name>A0ABS3T409_9FLAO</name>
<dbReference type="Gene3D" id="2.30.130.10">
    <property type="entry name" value="PUA domain"/>
    <property type="match status" value="1"/>
</dbReference>
<comment type="similarity">
    <text evidence="8">Belongs to the methyltransferase superfamily. RlmI family.</text>
</comment>
<dbReference type="SMART" id="SM00359">
    <property type="entry name" value="PUA"/>
    <property type="match status" value="1"/>
</dbReference>
<sequence>MSKRIAVKLTFQGEKSVRQGHPWIFSNSIVKLGENPETGDLAVIFSKSKNKIIGIGLYDADSPIRIKLLHSGTEKVIVNNQFFEKQIKLAFDVRLPLLRTNTNGYRLLFGENDGFPGLIADVYNDVAVLKLYSRIWLPYLDAIANNIINVTKSKCLVLRLSRNLQNYADLGMTDGEVIYGELQNETVVFIEHHIYFSANVIKGHKTGYFLDHRENRKLVGAMSKSKTVLDVFSYTGGFSVHALANGANEVTSIDISQKALEVASQNAKLNNYSGIHKTICGDAFKELNQLINKHKVFDVVVIDPPSFAKRQSEIELAKKKYKELAILGLNLTSKNGILVLASCSSRVTSRSFFDINKGVFDKSGRSYNIINKTSHDSDHPISFPEAEYLKCGYYKLNS</sequence>
<dbReference type="RefSeq" id="WP_208154831.1">
    <property type="nucleotide sequence ID" value="NZ_JAGEVF010000009.1"/>
</dbReference>
<dbReference type="CDD" id="cd11572">
    <property type="entry name" value="RlmI_M_like"/>
    <property type="match status" value="1"/>
</dbReference>
<feature type="domain" description="PUA" evidence="9">
    <location>
        <begin position="5"/>
        <end position="86"/>
    </location>
</feature>
<comment type="caution">
    <text evidence="10">The sequence shown here is derived from an EMBL/GenBank/DDBJ whole genome shotgun (WGS) entry which is preliminary data.</text>
</comment>
<dbReference type="InterPro" id="IPR015947">
    <property type="entry name" value="PUA-like_sf"/>
</dbReference>
<dbReference type="CDD" id="cd21153">
    <property type="entry name" value="PUA_RlmI"/>
    <property type="match status" value="1"/>
</dbReference>
<proteinExistence type="inferred from homology"/>
<dbReference type="InterPro" id="IPR041532">
    <property type="entry name" value="RlmI-like_PUA"/>
</dbReference>
<keyword evidence="11" id="KW-1185">Reference proteome</keyword>
<dbReference type="SUPFAM" id="SSF88697">
    <property type="entry name" value="PUA domain-like"/>
    <property type="match status" value="1"/>
</dbReference>
<dbReference type="Gene3D" id="3.30.750.80">
    <property type="entry name" value="RNA methyltransferase domain (HRMD) like"/>
    <property type="match status" value="1"/>
</dbReference>
<protein>
    <submittedName>
        <fullName evidence="10">Class I SAM-dependent methyltransferase</fullName>
    </submittedName>
</protein>
<dbReference type="GO" id="GO:0032259">
    <property type="term" value="P:methylation"/>
    <property type="evidence" value="ECO:0007669"/>
    <property type="project" value="UniProtKB-KW"/>
</dbReference>
<evidence type="ECO:0000256" key="7">
    <source>
        <dbReference type="ARBA" id="ARBA00022884"/>
    </source>
</evidence>
<accession>A0ABS3T409</accession>
<dbReference type="EMBL" id="JAGEVF010000009">
    <property type="protein sequence ID" value="MBO3117480.1"/>
    <property type="molecule type" value="Genomic_DNA"/>
</dbReference>
<evidence type="ECO:0000256" key="3">
    <source>
        <dbReference type="ARBA" id="ARBA00022552"/>
    </source>
</evidence>
<dbReference type="InterPro" id="IPR029063">
    <property type="entry name" value="SAM-dependent_MTases_sf"/>
</dbReference>
<gene>
    <name evidence="10" type="ORF">J4050_12020</name>
</gene>
<evidence type="ECO:0000256" key="5">
    <source>
        <dbReference type="ARBA" id="ARBA00022679"/>
    </source>
</evidence>
<evidence type="ECO:0000313" key="10">
    <source>
        <dbReference type="EMBL" id="MBO3117480.1"/>
    </source>
</evidence>
<dbReference type="Gene3D" id="3.40.50.150">
    <property type="entry name" value="Vaccinia Virus protein VP39"/>
    <property type="match status" value="1"/>
</dbReference>
<keyword evidence="7" id="KW-0694">RNA-binding</keyword>
<dbReference type="GO" id="GO:0008168">
    <property type="term" value="F:methyltransferase activity"/>
    <property type="evidence" value="ECO:0007669"/>
    <property type="project" value="UniProtKB-KW"/>
</dbReference>
<keyword evidence="4 10" id="KW-0489">Methyltransferase</keyword>
<dbReference type="Pfam" id="PF10672">
    <property type="entry name" value="Methyltrans_SAM"/>
    <property type="match status" value="1"/>
</dbReference>
<dbReference type="CDD" id="cd02440">
    <property type="entry name" value="AdoMet_MTases"/>
    <property type="match status" value="1"/>
</dbReference>
<evidence type="ECO:0000256" key="2">
    <source>
        <dbReference type="ARBA" id="ARBA00022490"/>
    </source>
</evidence>
<organism evidence="10 11">
    <name type="scientific">Winogradskyella pelagia</name>
    <dbReference type="NCBI Taxonomy" id="2819984"/>
    <lineage>
        <taxon>Bacteria</taxon>
        <taxon>Pseudomonadati</taxon>
        <taxon>Bacteroidota</taxon>
        <taxon>Flavobacteriia</taxon>
        <taxon>Flavobacteriales</taxon>
        <taxon>Flavobacteriaceae</taxon>
        <taxon>Winogradskyella</taxon>
    </lineage>
</organism>
<evidence type="ECO:0000259" key="9">
    <source>
        <dbReference type="SMART" id="SM00359"/>
    </source>
</evidence>
<keyword evidence="6" id="KW-0949">S-adenosyl-L-methionine</keyword>
<reference evidence="10 11" key="1">
    <citation type="submission" date="2021-03" db="EMBL/GenBank/DDBJ databases">
        <title>Winogradskyella sp. nov., isolated from costal sediment.</title>
        <authorList>
            <person name="Gao C."/>
        </authorList>
    </citation>
    <scope>NUCLEOTIDE SEQUENCE [LARGE SCALE GENOMIC DNA]</scope>
    <source>
        <strain evidence="10 11">DF17</strain>
    </source>
</reference>
<dbReference type="SUPFAM" id="SSF53335">
    <property type="entry name" value="S-adenosyl-L-methionine-dependent methyltransferases"/>
    <property type="match status" value="1"/>
</dbReference>
<evidence type="ECO:0000256" key="4">
    <source>
        <dbReference type="ARBA" id="ARBA00022603"/>
    </source>
</evidence>